<proteinExistence type="inferred from homology"/>
<dbReference type="AlphaFoldDB" id="A0A3G2R1N1"/>
<name>A0A3G2R1N1_9FIRM</name>
<gene>
    <name evidence="2" type="ORF">D2962_00830</name>
</gene>
<dbReference type="KEGG" id="bacg:D2962_00830"/>
<evidence type="ECO:0000256" key="1">
    <source>
        <dbReference type="ARBA" id="ARBA00005721"/>
    </source>
</evidence>
<keyword evidence="3" id="KW-1185">Reference proteome</keyword>
<evidence type="ECO:0000313" key="3">
    <source>
        <dbReference type="Proteomes" id="UP000280960"/>
    </source>
</evidence>
<evidence type="ECO:0000313" key="2">
    <source>
        <dbReference type="EMBL" id="AYO29340.1"/>
    </source>
</evidence>
<dbReference type="Pfam" id="PF03780">
    <property type="entry name" value="Asp23"/>
    <property type="match status" value="1"/>
</dbReference>
<sequence>MVQGKTIINDSVFVEIAREAMQKVEDVFRQERKGAFLGLTRIFTERFTPQIAVKKTEAAGIDEGFGTVALDVKISVIYGVNIPEVAKKVREKIVSEIETLTGYAVEKVDITIEKIIKPEQVTDDKKSEEEKEE</sequence>
<dbReference type="EMBL" id="CP033169">
    <property type="protein sequence ID" value="AYO29340.1"/>
    <property type="molecule type" value="Genomic_DNA"/>
</dbReference>
<dbReference type="PANTHER" id="PTHR34297">
    <property type="entry name" value="HYPOTHETICAL CYTOSOLIC PROTEIN-RELATED"/>
    <property type="match status" value="1"/>
</dbReference>
<accession>A0A3G2R1N1</accession>
<comment type="similarity">
    <text evidence="1">Belongs to the asp23 family.</text>
</comment>
<dbReference type="RefSeq" id="WP_120767165.1">
    <property type="nucleotide sequence ID" value="NZ_CP033169.1"/>
</dbReference>
<protein>
    <submittedName>
        <fullName evidence="2">Asp23/Gls24 family envelope stress response protein</fullName>
    </submittedName>
</protein>
<organism evidence="2 3">
    <name type="scientific">Biomaibacter acetigenes</name>
    <dbReference type="NCBI Taxonomy" id="2316383"/>
    <lineage>
        <taxon>Bacteria</taxon>
        <taxon>Bacillati</taxon>
        <taxon>Bacillota</taxon>
        <taxon>Clostridia</taxon>
        <taxon>Thermosediminibacterales</taxon>
        <taxon>Tepidanaerobacteraceae</taxon>
        <taxon>Biomaibacter</taxon>
    </lineage>
</organism>
<dbReference type="InterPro" id="IPR005531">
    <property type="entry name" value="Asp23"/>
</dbReference>
<dbReference type="PANTHER" id="PTHR34297:SF2">
    <property type="entry name" value="ASP23_GLS24 FAMILY ENVELOPE STRESS RESPONSE PROTEIN"/>
    <property type="match status" value="1"/>
</dbReference>
<dbReference type="Proteomes" id="UP000280960">
    <property type="component" value="Chromosome"/>
</dbReference>
<reference evidence="2 3" key="1">
    <citation type="submission" date="2018-10" db="EMBL/GenBank/DDBJ databases">
        <authorList>
            <person name="Zhang X."/>
        </authorList>
    </citation>
    <scope>NUCLEOTIDE SEQUENCE [LARGE SCALE GENOMIC DNA]</scope>
    <source>
        <strain evidence="2 3">SK-G1</strain>
    </source>
</reference>